<dbReference type="PhylomeDB" id="B4GV01"/>
<accession>B4GV01</accession>
<dbReference type="OrthoDB" id="73997at2759"/>
<evidence type="ECO:0000313" key="6">
    <source>
        <dbReference type="Proteomes" id="UP000008744"/>
    </source>
</evidence>
<name>B4GV01_DROPE</name>
<evidence type="ECO:0000259" key="3">
    <source>
        <dbReference type="Pfam" id="PF25150"/>
    </source>
</evidence>
<feature type="domain" description="DUF2428" evidence="2">
    <location>
        <begin position="861"/>
        <end position="1139"/>
    </location>
</feature>
<proteinExistence type="predicted"/>
<evidence type="ECO:0000259" key="2">
    <source>
        <dbReference type="Pfam" id="PF10350"/>
    </source>
</evidence>
<evidence type="ECO:0000313" key="5">
    <source>
        <dbReference type="EMBL" id="EDW26538.1"/>
    </source>
</evidence>
<evidence type="ECO:0000259" key="4">
    <source>
        <dbReference type="Pfam" id="PF25151"/>
    </source>
</evidence>
<dbReference type="GO" id="GO:0030488">
    <property type="term" value="P:tRNA methylation"/>
    <property type="evidence" value="ECO:0007669"/>
    <property type="project" value="TreeGrafter"/>
</dbReference>
<dbReference type="KEGG" id="dpe:6597315"/>
<dbReference type="STRING" id="7234.B4GV01"/>
<dbReference type="Pfam" id="PF25150">
    <property type="entry name" value="TPR_Trm732"/>
    <property type="match status" value="1"/>
</dbReference>
<dbReference type="GO" id="GO:0005829">
    <property type="term" value="C:cytosol"/>
    <property type="evidence" value="ECO:0007669"/>
    <property type="project" value="TreeGrafter"/>
</dbReference>
<dbReference type="Proteomes" id="UP000008744">
    <property type="component" value="Unassembled WGS sequence"/>
</dbReference>
<dbReference type="OMA" id="VDTPWDV"/>
<dbReference type="Pfam" id="PF25151">
    <property type="entry name" value="TPR_Trm732_C"/>
    <property type="match status" value="1"/>
</dbReference>
<dbReference type="InterPro" id="IPR056842">
    <property type="entry name" value="THADA-like_TPR_C"/>
</dbReference>
<dbReference type="InterPro" id="IPR051954">
    <property type="entry name" value="tRNA_methyltransferase_THADA"/>
</dbReference>
<protein>
    <submittedName>
        <fullName evidence="5">GL13068</fullName>
    </submittedName>
</protein>
<dbReference type="HOGENOM" id="CLU_240100_0_0_1"/>
<dbReference type="EMBL" id="CH479192">
    <property type="protein sequence ID" value="EDW26538.1"/>
    <property type="molecule type" value="Genomic_DNA"/>
</dbReference>
<dbReference type="PANTHER" id="PTHR14387:SF7">
    <property type="entry name" value="THYROID ADENOMA-ASSOCIATED PROTEIN"/>
    <property type="match status" value="1"/>
</dbReference>
<keyword evidence="6" id="KW-1185">Reference proteome</keyword>
<feature type="domain" description="tRNA (32-2'-O)-methyltransferase regulator THADA-like TPR repeats region" evidence="3">
    <location>
        <begin position="564"/>
        <end position="701"/>
    </location>
</feature>
<dbReference type="Pfam" id="PF10350">
    <property type="entry name" value="DUF2428"/>
    <property type="match status" value="1"/>
</dbReference>
<dbReference type="InterPro" id="IPR019442">
    <property type="entry name" value="THADA/TRM732_DUF2428"/>
</dbReference>
<organism evidence="6">
    <name type="scientific">Drosophila persimilis</name>
    <name type="common">Fruit fly</name>
    <dbReference type="NCBI Taxonomy" id="7234"/>
    <lineage>
        <taxon>Eukaryota</taxon>
        <taxon>Metazoa</taxon>
        <taxon>Ecdysozoa</taxon>
        <taxon>Arthropoda</taxon>
        <taxon>Hexapoda</taxon>
        <taxon>Insecta</taxon>
        <taxon>Pterygota</taxon>
        <taxon>Neoptera</taxon>
        <taxon>Endopterygota</taxon>
        <taxon>Diptera</taxon>
        <taxon>Brachycera</taxon>
        <taxon>Muscomorpha</taxon>
        <taxon>Ephydroidea</taxon>
        <taxon>Drosophilidae</taxon>
        <taxon>Drosophila</taxon>
        <taxon>Sophophora</taxon>
    </lineage>
</organism>
<dbReference type="PANTHER" id="PTHR14387">
    <property type="entry name" value="THADA/DEATH RECEPTOR INTERACTING PROTEIN"/>
    <property type="match status" value="1"/>
</dbReference>
<sequence length="1790" mass="200929">MNDLSLRVTAIKLCSHPKRFAELRDALVPVPNKWKASPHSFVQQFATASSSAEQVNVIRTLFHGSHVQQPQEEEHEQEKGKEDRRLAVEQFLASVLLASPLKHSVRNQLIKLFSDQALAKQVGQPQHTKPQLVAALREALREMAGTVSATEPPQPLTHDQVNDVFVSANACLQNFAYGREALGHELHSFLPLLSMALERYWLDISNSAVLELSPTRLNELYLFVQNVLRFHVGVLSEWGAQLAGGASLLLVQVVAEKVARHSDTPWDVRSIAGLVIGKNTRFFDRFEDYLDKWSKAMPIEYLPIQAAALNVLLPEDYQRYGSRAADIVDRLMDLTAQEGSANNVLVYMAKHFHGYSKSLGAPVAHLSAGPQRQGYERILYAMQRFALANICSATDSVRHMCGGIFMQILQHGQACGLAGLFEEVYVRFEDGGSLAAGCLAVEKLVGVQGAREAIRHCPSLFGSVFPKYLGVDDAVDSLFRAMMVASRKEQSFEDWREQWLDLLLEAPRQQEAALSHRGADHTGRQKEPQTLRHIWLQPDTSVPFKHNLTAILSARNEESSQLPQVLLLEQLQRLREALVWLDDHLRLLTLRFVGAAARPSEPVSAEERAIIGFYLKHNINNPSAHIRQLGFGHMLKVVRRIELCLAEHRKRPSATGADQMAYLRSLMALLADNLFHSANYGRRWLSLRLLQSCTLLCSRLDIPMGDILTASQAERVEACLWDSYEHNKLLAAQLLIKLQPCSRIVPDRVMELLQSLRPPDSLTGAYLLQVHCQAQQVETQLVPAVPPPLSLPEGGVRYQPRIYAALQWCLQPLREALALATTNLAEGAKLSPMYGLLLASRHLVELLAMEELAREPLWRRYVQELVDVCMAISEVVLPVVSSVAPEGYLPEASDQETDQQVTNVLRRRLDAEALRQIQTTPQMVLLCAWRSIKEVSNILGGLVERSPLEQEQAEKDDHTYLLSGSQLTAIGDHFLLLLAEIKHRGAFEQAYVGFSMLCRRFWHSDAAALNQLPAAWVNEALDMIQGEQQQQQQHHHHQSRLCPTRRSAGIPYMLQALVCSELKLGTHNTLHRCMNRLLKVCETPRGDSAAGAAGGAARCHALNIMRALFRSSELADLVGEFVARGIICTLDGLLATDWAEQNSASLLLATLVVRVFGVERPRDDAGELHVRNRMTGRIFFTRYPELYNYFSKGLAKAALGPRALNGVQKIHLQSMLMLLSRLYPSSLEGAESTLKLSNFVPDLLKISLCADVLTREKAAAVVGIFVDDRDAFVRMRHLLVQMMVLHGRLNAPPSPGDAFKDVPILRHNRIHGQELLMLELYRRLRWSRPNLVRMMLKTLPQVAVDLLDRSVFLFNGMLEVLVAILEDVAPGQLDEEVMVELRQVYQLTPGRIYSRCQKERLSPKIFQIFGLHLHRLDRSRGAAMSHIVEDLCKFSGPMPLPMAIEELNGELLLCVVLQDLPPLHSDLVNAGDVKVLSFSSDIVRYHKALTPDQRQELARGIASSPSVHVCLRRMYEWGQQGPPKCWSLQLAGRIGILQLLLPIDPIIDLGRLLELGLENSAAHVHFGLVLAIKRLMDRQAELSQPIWVLLLEYAQILSYATQPVYLRHKAIGLCERIGSEIGQQLCLGDVEILGRFARLVLLLLVDDDEGLRNDAAVMADQMLRQRLHPQPEPKKILANVVFTEFLRHFIASLQRYGSDSGFLLRLFNIIVEPFLLMAQETPVQEHGSLGEDGDVDLFDKQGCNLYCETLMVIREVADGFKEAFEQDTALLASIEKVLRTRVVWSRSEWD</sequence>
<evidence type="ECO:0000256" key="1">
    <source>
        <dbReference type="ARBA" id="ARBA00022694"/>
    </source>
</evidence>
<dbReference type="eggNOG" id="KOG1810">
    <property type="taxonomic scope" value="Eukaryota"/>
</dbReference>
<reference evidence="5 6" key="1">
    <citation type="journal article" date="2007" name="Nature">
        <title>Evolution of genes and genomes on the Drosophila phylogeny.</title>
        <authorList>
            <consortium name="Drosophila 12 Genomes Consortium"/>
            <person name="Clark A.G."/>
            <person name="Eisen M.B."/>
            <person name="Smith D.R."/>
            <person name="Bergman C.M."/>
            <person name="Oliver B."/>
            <person name="Markow T.A."/>
            <person name="Kaufman T.C."/>
            <person name="Kellis M."/>
            <person name="Gelbart W."/>
            <person name="Iyer V.N."/>
            <person name="Pollard D.A."/>
            <person name="Sackton T.B."/>
            <person name="Larracuente A.M."/>
            <person name="Singh N.D."/>
            <person name="Abad J.P."/>
            <person name="Abt D.N."/>
            <person name="Adryan B."/>
            <person name="Aguade M."/>
            <person name="Akashi H."/>
            <person name="Anderson W.W."/>
            <person name="Aquadro C.F."/>
            <person name="Ardell D.H."/>
            <person name="Arguello R."/>
            <person name="Artieri C.G."/>
            <person name="Barbash D.A."/>
            <person name="Barker D."/>
            <person name="Barsanti P."/>
            <person name="Batterham P."/>
            <person name="Batzoglou S."/>
            <person name="Begun D."/>
            <person name="Bhutkar A."/>
            <person name="Blanco E."/>
            <person name="Bosak S.A."/>
            <person name="Bradley R.K."/>
            <person name="Brand A.D."/>
            <person name="Brent M.R."/>
            <person name="Brooks A.N."/>
            <person name="Brown R.H."/>
            <person name="Butlin R.K."/>
            <person name="Caggese C."/>
            <person name="Calvi B.R."/>
            <person name="Bernardo de Carvalho A."/>
            <person name="Caspi A."/>
            <person name="Castrezana S."/>
            <person name="Celniker S.E."/>
            <person name="Chang J.L."/>
            <person name="Chapple C."/>
            <person name="Chatterji S."/>
            <person name="Chinwalla A."/>
            <person name="Civetta A."/>
            <person name="Clifton S.W."/>
            <person name="Comeron J.M."/>
            <person name="Costello J.C."/>
            <person name="Coyne J.A."/>
            <person name="Daub J."/>
            <person name="David R.G."/>
            <person name="Delcher A.L."/>
            <person name="Delehaunty K."/>
            <person name="Do C.B."/>
            <person name="Ebling H."/>
            <person name="Edwards K."/>
            <person name="Eickbush T."/>
            <person name="Evans J.D."/>
            <person name="Filipski A."/>
            <person name="Findeiss S."/>
            <person name="Freyhult E."/>
            <person name="Fulton L."/>
            <person name="Fulton R."/>
            <person name="Garcia A.C."/>
            <person name="Gardiner A."/>
            <person name="Garfield D.A."/>
            <person name="Garvin B.E."/>
            <person name="Gibson G."/>
            <person name="Gilbert D."/>
            <person name="Gnerre S."/>
            <person name="Godfrey J."/>
            <person name="Good R."/>
            <person name="Gotea V."/>
            <person name="Gravely B."/>
            <person name="Greenberg A.J."/>
            <person name="Griffiths-Jones S."/>
            <person name="Gross S."/>
            <person name="Guigo R."/>
            <person name="Gustafson E.A."/>
            <person name="Haerty W."/>
            <person name="Hahn M.W."/>
            <person name="Halligan D.L."/>
            <person name="Halpern A.L."/>
            <person name="Halter G.M."/>
            <person name="Han M.V."/>
            <person name="Heger A."/>
            <person name="Hillier L."/>
            <person name="Hinrichs A.S."/>
            <person name="Holmes I."/>
            <person name="Hoskins R.A."/>
            <person name="Hubisz M.J."/>
            <person name="Hultmark D."/>
            <person name="Huntley M.A."/>
            <person name="Jaffe D.B."/>
            <person name="Jagadeeshan S."/>
            <person name="Jeck W.R."/>
            <person name="Johnson J."/>
            <person name="Jones C.D."/>
            <person name="Jordan W.C."/>
            <person name="Karpen G.H."/>
            <person name="Kataoka E."/>
            <person name="Keightley P.D."/>
            <person name="Kheradpour P."/>
            <person name="Kirkness E.F."/>
            <person name="Koerich L.B."/>
            <person name="Kristiansen K."/>
            <person name="Kudrna D."/>
            <person name="Kulathinal R.J."/>
            <person name="Kumar S."/>
            <person name="Kwok R."/>
            <person name="Lander E."/>
            <person name="Langley C.H."/>
            <person name="Lapoint R."/>
            <person name="Lazzaro B.P."/>
            <person name="Lee S.J."/>
            <person name="Levesque L."/>
            <person name="Li R."/>
            <person name="Lin C.F."/>
            <person name="Lin M.F."/>
            <person name="Lindblad-Toh K."/>
            <person name="Llopart A."/>
            <person name="Long M."/>
            <person name="Low L."/>
            <person name="Lozovsky E."/>
            <person name="Lu J."/>
            <person name="Luo M."/>
            <person name="Machado C.A."/>
            <person name="Makalowski W."/>
            <person name="Marzo M."/>
            <person name="Matsuda M."/>
            <person name="Matzkin L."/>
            <person name="McAllister B."/>
            <person name="McBride C.S."/>
            <person name="McKernan B."/>
            <person name="McKernan K."/>
            <person name="Mendez-Lago M."/>
            <person name="Minx P."/>
            <person name="Mollenhauer M.U."/>
            <person name="Montooth K."/>
            <person name="Mount S.M."/>
            <person name="Mu X."/>
            <person name="Myers E."/>
            <person name="Negre B."/>
            <person name="Newfeld S."/>
            <person name="Nielsen R."/>
            <person name="Noor M.A."/>
            <person name="O'Grady P."/>
            <person name="Pachter L."/>
            <person name="Papaceit M."/>
            <person name="Parisi M.J."/>
            <person name="Parisi M."/>
            <person name="Parts L."/>
            <person name="Pedersen J.S."/>
            <person name="Pesole G."/>
            <person name="Phillippy A.M."/>
            <person name="Ponting C.P."/>
            <person name="Pop M."/>
            <person name="Porcelli D."/>
            <person name="Powell J.R."/>
            <person name="Prohaska S."/>
            <person name="Pruitt K."/>
            <person name="Puig M."/>
            <person name="Quesneville H."/>
            <person name="Ram K.R."/>
            <person name="Rand D."/>
            <person name="Rasmussen M.D."/>
            <person name="Reed L.K."/>
            <person name="Reenan R."/>
            <person name="Reily A."/>
            <person name="Remington K.A."/>
            <person name="Rieger T.T."/>
            <person name="Ritchie M.G."/>
            <person name="Robin C."/>
            <person name="Rogers Y.H."/>
            <person name="Rohde C."/>
            <person name="Rozas J."/>
            <person name="Rubenfield M.J."/>
            <person name="Ruiz A."/>
            <person name="Russo S."/>
            <person name="Salzberg S.L."/>
            <person name="Sanchez-Gracia A."/>
            <person name="Saranga D.J."/>
            <person name="Sato H."/>
            <person name="Schaeffer S.W."/>
            <person name="Schatz M.C."/>
            <person name="Schlenke T."/>
            <person name="Schwartz R."/>
            <person name="Segarra C."/>
            <person name="Singh R.S."/>
            <person name="Sirot L."/>
            <person name="Sirota M."/>
            <person name="Sisneros N.B."/>
            <person name="Smith C.D."/>
            <person name="Smith T.F."/>
            <person name="Spieth J."/>
            <person name="Stage D.E."/>
            <person name="Stark A."/>
            <person name="Stephan W."/>
            <person name="Strausberg R.L."/>
            <person name="Strempel S."/>
            <person name="Sturgill D."/>
            <person name="Sutton G."/>
            <person name="Sutton G.G."/>
            <person name="Tao W."/>
            <person name="Teichmann S."/>
            <person name="Tobari Y.N."/>
            <person name="Tomimura Y."/>
            <person name="Tsolas J.M."/>
            <person name="Valente V.L."/>
            <person name="Venter E."/>
            <person name="Venter J.C."/>
            <person name="Vicario S."/>
            <person name="Vieira F.G."/>
            <person name="Vilella A.J."/>
            <person name="Villasante A."/>
            <person name="Walenz B."/>
            <person name="Wang J."/>
            <person name="Wasserman M."/>
            <person name="Watts T."/>
            <person name="Wilson D."/>
            <person name="Wilson R.K."/>
            <person name="Wing R.A."/>
            <person name="Wolfner M.F."/>
            <person name="Wong A."/>
            <person name="Wong G.K."/>
            <person name="Wu C.I."/>
            <person name="Wu G."/>
            <person name="Yamamoto D."/>
            <person name="Yang H.P."/>
            <person name="Yang S.P."/>
            <person name="Yorke J.A."/>
            <person name="Yoshida K."/>
            <person name="Zdobnov E."/>
            <person name="Zhang P."/>
            <person name="Zhang Y."/>
            <person name="Zimin A.V."/>
            <person name="Baldwin J."/>
            <person name="Abdouelleil A."/>
            <person name="Abdulkadir J."/>
            <person name="Abebe A."/>
            <person name="Abera B."/>
            <person name="Abreu J."/>
            <person name="Acer S.C."/>
            <person name="Aftuck L."/>
            <person name="Alexander A."/>
            <person name="An P."/>
            <person name="Anderson E."/>
            <person name="Anderson S."/>
            <person name="Arachi H."/>
            <person name="Azer M."/>
            <person name="Bachantsang P."/>
            <person name="Barry A."/>
            <person name="Bayul T."/>
            <person name="Berlin A."/>
            <person name="Bessette D."/>
            <person name="Bloom T."/>
            <person name="Blye J."/>
            <person name="Boguslavskiy L."/>
            <person name="Bonnet C."/>
            <person name="Boukhgalter B."/>
            <person name="Bourzgui I."/>
            <person name="Brown A."/>
            <person name="Cahill P."/>
            <person name="Channer S."/>
            <person name="Cheshatsang Y."/>
            <person name="Chuda L."/>
            <person name="Citroen M."/>
            <person name="Collymore A."/>
            <person name="Cooke P."/>
            <person name="Costello M."/>
            <person name="D'Aco K."/>
            <person name="Daza R."/>
            <person name="De Haan G."/>
            <person name="DeGray S."/>
            <person name="DeMaso C."/>
            <person name="Dhargay N."/>
            <person name="Dooley K."/>
            <person name="Dooley E."/>
            <person name="Doricent M."/>
            <person name="Dorje P."/>
            <person name="Dorjee K."/>
            <person name="Dupes A."/>
            <person name="Elong R."/>
            <person name="Falk J."/>
            <person name="Farina A."/>
            <person name="Faro S."/>
            <person name="Ferguson D."/>
            <person name="Fisher S."/>
            <person name="Foley C.D."/>
            <person name="Franke A."/>
            <person name="Friedrich D."/>
            <person name="Gadbois L."/>
            <person name="Gearin G."/>
            <person name="Gearin C.R."/>
            <person name="Giannoukos G."/>
            <person name="Goode T."/>
            <person name="Graham J."/>
            <person name="Grandbois E."/>
            <person name="Grewal S."/>
            <person name="Gyaltsen K."/>
            <person name="Hafez N."/>
            <person name="Hagos B."/>
            <person name="Hall J."/>
            <person name="Henson C."/>
            <person name="Hollinger A."/>
            <person name="Honan T."/>
            <person name="Huard M.D."/>
            <person name="Hughes L."/>
            <person name="Hurhula B."/>
            <person name="Husby M.E."/>
            <person name="Kamat A."/>
            <person name="Kanga B."/>
            <person name="Kashin S."/>
            <person name="Khazanovich D."/>
            <person name="Kisner P."/>
            <person name="Lance K."/>
            <person name="Lara M."/>
            <person name="Lee W."/>
            <person name="Lennon N."/>
            <person name="Letendre F."/>
            <person name="LeVine R."/>
            <person name="Lipovsky A."/>
            <person name="Liu X."/>
            <person name="Liu J."/>
            <person name="Liu S."/>
            <person name="Lokyitsang T."/>
            <person name="Lokyitsang Y."/>
            <person name="Lubonja R."/>
            <person name="Lui A."/>
            <person name="MacDonald P."/>
            <person name="Magnisalis V."/>
            <person name="Maru K."/>
            <person name="Matthews C."/>
            <person name="McCusker W."/>
            <person name="McDonough S."/>
            <person name="Mehta T."/>
            <person name="Meldrim J."/>
            <person name="Meneus L."/>
            <person name="Mihai O."/>
            <person name="Mihalev A."/>
            <person name="Mihova T."/>
            <person name="Mittelman R."/>
            <person name="Mlenga V."/>
            <person name="Montmayeur A."/>
            <person name="Mulrain L."/>
            <person name="Navidi A."/>
            <person name="Naylor J."/>
            <person name="Negash T."/>
            <person name="Nguyen T."/>
            <person name="Nguyen N."/>
            <person name="Nicol R."/>
            <person name="Norbu C."/>
            <person name="Norbu N."/>
            <person name="Novod N."/>
            <person name="O'Neill B."/>
            <person name="Osman S."/>
            <person name="Markiewicz E."/>
            <person name="Oyono O.L."/>
            <person name="Patti C."/>
            <person name="Phunkhang P."/>
            <person name="Pierre F."/>
            <person name="Priest M."/>
            <person name="Raghuraman S."/>
            <person name="Rege F."/>
            <person name="Reyes R."/>
            <person name="Rise C."/>
            <person name="Rogov P."/>
            <person name="Ross K."/>
            <person name="Ryan E."/>
            <person name="Settipalli S."/>
            <person name="Shea T."/>
            <person name="Sherpa N."/>
            <person name="Shi L."/>
            <person name="Shih D."/>
            <person name="Sparrow T."/>
            <person name="Spaulding J."/>
            <person name="Stalker J."/>
            <person name="Stange-Thomann N."/>
            <person name="Stavropoulos S."/>
            <person name="Stone C."/>
            <person name="Strader C."/>
            <person name="Tesfaye S."/>
            <person name="Thomson T."/>
            <person name="Thoulutsang Y."/>
            <person name="Thoulutsang D."/>
            <person name="Topham K."/>
            <person name="Topping I."/>
            <person name="Tsamla T."/>
            <person name="Vassiliev H."/>
            <person name="Vo A."/>
            <person name="Wangchuk T."/>
            <person name="Wangdi T."/>
            <person name="Weiand M."/>
            <person name="Wilkinson J."/>
            <person name="Wilson A."/>
            <person name="Yadav S."/>
            <person name="Young G."/>
            <person name="Yu Q."/>
            <person name="Zembek L."/>
            <person name="Zhong D."/>
            <person name="Zimmer A."/>
            <person name="Zwirko Z."/>
            <person name="Jaffe D.B."/>
            <person name="Alvarez P."/>
            <person name="Brockman W."/>
            <person name="Butler J."/>
            <person name="Chin C."/>
            <person name="Gnerre S."/>
            <person name="Grabherr M."/>
            <person name="Kleber M."/>
            <person name="Mauceli E."/>
            <person name="MacCallum I."/>
        </authorList>
    </citation>
    <scope>NUCLEOTIDE SEQUENCE [LARGE SCALE GENOMIC DNA]</scope>
    <source>
        <strain evidence="6">MSH-3 / Tucson 14011-0111.49</strain>
    </source>
</reference>
<dbReference type="InterPro" id="IPR056843">
    <property type="entry name" value="THADA-like_TPR"/>
</dbReference>
<keyword evidence="1" id="KW-0819">tRNA processing</keyword>
<gene>
    <name evidence="5" type="primary">Dper\GL13068</name>
    <name evidence="5" type="ORF">Dper_GL13068</name>
</gene>
<feature type="domain" description="tRNA (32-2'-O)-methyltransferase regulator THADA-like C-terminal TPR repeats region" evidence="4">
    <location>
        <begin position="1142"/>
        <end position="1313"/>
    </location>
</feature>